<keyword evidence="2" id="KW-1185">Reference proteome</keyword>
<dbReference type="GO" id="GO:0016491">
    <property type="term" value="F:oxidoreductase activity"/>
    <property type="evidence" value="ECO:0007669"/>
    <property type="project" value="InterPro"/>
</dbReference>
<evidence type="ECO:0000313" key="1">
    <source>
        <dbReference type="EMBL" id="GEC18641.1"/>
    </source>
</evidence>
<organism evidence="1 2">
    <name type="scientific">Pseudonocardia hydrocarbonoxydans</name>
    <dbReference type="NCBI Taxonomy" id="76726"/>
    <lineage>
        <taxon>Bacteria</taxon>
        <taxon>Bacillati</taxon>
        <taxon>Actinomycetota</taxon>
        <taxon>Actinomycetes</taxon>
        <taxon>Pseudonocardiales</taxon>
        <taxon>Pseudonocardiaceae</taxon>
        <taxon>Pseudonocardia</taxon>
    </lineage>
</organism>
<dbReference type="RefSeq" id="WP_344252909.1">
    <property type="nucleotide sequence ID" value="NZ_BAAARZ010000021.1"/>
</dbReference>
<sequence>MTVPHTDPARARVTPARARAIQIRKDLLMSDHQHSHHAGPDTAAEDIANCPVMPGSTIAKAEAEEDGLVRDHDGTRYYLCCAECLPMFDADPARYANA</sequence>
<dbReference type="Gene3D" id="1.10.620.20">
    <property type="entry name" value="Ribonucleotide Reductase, subunit A"/>
    <property type="match status" value="1"/>
</dbReference>
<comment type="caution">
    <text evidence="1">The sequence shown here is derived from an EMBL/GenBank/DDBJ whole genome shotgun (WGS) entry which is preliminary data.</text>
</comment>
<evidence type="ECO:0000313" key="2">
    <source>
        <dbReference type="Proteomes" id="UP000320338"/>
    </source>
</evidence>
<accession>A0A4Y3WK74</accession>
<protein>
    <recommendedName>
        <fullName evidence="3">YHS domain-containing protein</fullName>
    </recommendedName>
</protein>
<proteinExistence type="predicted"/>
<evidence type="ECO:0008006" key="3">
    <source>
        <dbReference type="Google" id="ProtNLM"/>
    </source>
</evidence>
<name>A0A4Y3WK74_9PSEU</name>
<dbReference type="InterPro" id="IPR012348">
    <property type="entry name" value="RNR-like"/>
</dbReference>
<dbReference type="AlphaFoldDB" id="A0A4Y3WK74"/>
<gene>
    <name evidence="1" type="ORF">PHY01_09240</name>
</gene>
<dbReference type="SUPFAM" id="SSF47240">
    <property type="entry name" value="Ferritin-like"/>
    <property type="match status" value="1"/>
</dbReference>
<dbReference type="EMBL" id="BJNG01000006">
    <property type="protein sequence ID" value="GEC18641.1"/>
    <property type="molecule type" value="Genomic_DNA"/>
</dbReference>
<dbReference type="InterPro" id="IPR009078">
    <property type="entry name" value="Ferritin-like_SF"/>
</dbReference>
<dbReference type="Proteomes" id="UP000320338">
    <property type="component" value="Unassembled WGS sequence"/>
</dbReference>
<reference evidence="1 2" key="1">
    <citation type="submission" date="2019-06" db="EMBL/GenBank/DDBJ databases">
        <title>Whole genome shotgun sequence of Pseudonocardia hydrocarbonoxydans NBRC 14498.</title>
        <authorList>
            <person name="Hosoyama A."/>
            <person name="Uohara A."/>
            <person name="Ohji S."/>
            <person name="Ichikawa N."/>
        </authorList>
    </citation>
    <scope>NUCLEOTIDE SEQUENCE [LARGE SCALE GENOMIC DNA]</scope>
    <source>
        <strain evidence="1 2">NBRC 14498</strain>
    </source>
</reference>